<feature type="transmembrane region" description="Helical" evidence="3">
    <location>
        <begin position="86"/>
        <end position="106"/>
    </location>
</feature>
<gene>
    <name evidence="4" type="ORF">URODEC1_LOCUS2608</name>
</gene>
<protein>
    <submittedName>
        <fullName evidence="4">Uncharacterized protein</fullName>
    </submittedName>
</protein>
<dbReference type="EMBL" id="OZ075111">
    <property type="protein sequence ID" value="CAL4889268.1"/>
    <property type="molecule type" value="Genomic_DNA"/>
</dbReference>
<keyword evidence="3" id="KW-0812">Transmembrane</keyword>
<evidence type="ECO:0000313" key="5">
    <source>
        <dbReference type="Proteomes" id="UP001497457"/>
    </source>
</evidence>
<evidence type="ECO:0000256" key="3">
    <source>
        <dbReference type="SAM" id="Phobius"/>
    </source>
</evidence>
<reference evidence="4" key="1">
    <citation type="submission" date="2024-10" db="EMBL/GenBank/DDBJ databases">
        <authorList>
            <person name="Ryan C."/>
        </authorList>
    </citation>
    <scope>NUCLEOTIDE SEQUENCE [LARGE SCALE GENOMIC DNA]</scope>
</reference>
<feature type="compositionally biased region" description="Polar residues" evidence="2">
    <location>
        <begin position="63"/>
        <end position="78"/>
    </location>
</feature>
<evidence type="ECO:0000256" key="1">
    <source>
        <dbReference type="SAM" id="Coils"/>
    </source>
</evidence>
<keyword evidence="5" id="KW-1185">Reference proteome</keyword>
<sequence length="171" mass="18078">MAAAIGTALLRSGATKLGMTVAPRVPSLHPPPPLCGLRGRQPGRHHSSSSSAPSSSPPPLTNKDLTQNNNVPGESNSAKAAASRPVVAYMACFMVYGAAAFMYFGVIPRAEELSNEVSALRRERSTLIEALEECQRTHSKAQDMLADSSQAQSTQALGQVKERMSDGQQSS</sequence>
<evidence type="ECO:0000256" key="2">
    <source>
        <dbReference type="SAM" id="MobiDB-lite"/>
    </source>
</evidence>
<feature type="region of interest" description="Disordered" evidence="2">
    <location>
        <begin position="139"/>
        <end position="171"/>
    </location>
</feature>
<name>A0ABC8VEI3_9POAL</name>
<evidence type="ECO:0000313" key="4">
    <source>
        <dbReference type="EMBL" id="CAL4889268.1"/>
    </source>
</evidence>
<keyword evidence="1" id="KW-0175">Coiled coil</keyword>
<accession>A0ABC8VEI3</accession>
<dbReference type="AlphaFoldDB" id="A0ABC8VEI3"/>
<feature type="region of interest" description="Disordered" evidence="2">
    <location>
        <begin position="22"/>
        <end position="80"/>
    </location>
</feature>
<feature type="compositionally biased region" description="Polar residues" evidence="2">
    <location>
        <begin position="147"/>
        <end position="157"/>
    </location>
</feature>
<organism evidence="4 5">
    <name type="scientific">Urochloa decumbens</name>
    <dbReference type="NCBI Taxonomy" id="240449"/>
    <lineage>
        <taxon>Eukaryota</taxon>
        <taxon>Viridiplantae</taxon>
        <taxon>Streptophyta</taxon>
        <taxon>Embryophyta</taxon>
        <taxon>Tracheophyta</taxon>
        <taxon>Spermatophyta</taxon>
        <taxon>Magnoliopsida</taxon>
        <taxon>Liliopsida</taxon>
        <taxon>Poales</taxon>
        <taxon>Poaceae</taxon>
        <taxon>PACMAD clade</taxon>
        <taxon>Panicoideae</taxon>
        <taxon>Panicodae</taxon>
        <taxon>Paniceae</taxon>
        <taxon>Melinidinae</taxon>
        <taxon>Urochloa</taxon>
    </lineage>
</organism>
<feature type="coiled-coil region" evidence="1">
    <location>
        <begin position="110"/>
        <end position="137"/>
    </location>
</feature>
<proteinExistence type="predicted"/>
<keyword evidence="3" id="KW-0472">Membrane</keyword>
<keyword evidence="3" id="KW-1133">Transmembrane helix</keyword>
<dbReference type="Proteomes" id="UP001497457">
    <property type="component" value="Chromosome 1b"/>
</dbReference>